<evidence type="ECO:0000313" key="5">
    <source>
        <dbReference type="Proteomes" id="UP000557688"/>
    </source>
</evidence>
<feature type="signal peptide" evidence="1">
    <location>
        <begin position="1"/>
        <end position="20"/>
    </location>
</feature>
<comment type="caution">
    <text evidence="4">The sequence shown here is derived from an EMBL/GenBank/DDBJ whole genome shotgun (WGS) entry which is preliminary data.</text>
</comment>
<proteinExistence type="predicted"/>
<dbReference type="Proteomes" id="UP000565205">
    <property type="component" value="Unassembled WGS sequence"/>
</dbReference>
<keyword evidence="5" id="KW-1185">Reference proteome</keyword>
<sequence length="117" mass="12326">MRRLAVLLAAASLCATPALAQRISPVNGRNLLAMCSSHALPGQKMCEAYVSGIADMIGYEKASSPDKAPPVCIPDAITGGQLRQTAADWLEGHKDLSGERAARQVYEALKAAYPCKG</sequence>
<dbReference type="InterPro" id="IPR041238">
    <property type="entry name" value="Rap1a"/>
</dbReference>
<dbReference type="Pfam" id="PF18602">
    <property type="entry name" value="Rap1a"/>
    <property type="match status" value="1"/>
</dbReference>
<gene>
    <name evidence="3" type="ORF">FHR90_001041</name>
    <name evidence="4" type="ORF">HUK83_10845</name>
</gene>
<dbReference type="RefSeq" id="WP_176624674.1">
    <property type="nucleotide sequence ID" value="NZ_JABXXQ010000226.1"/>
</dbReference>
<protein>
    <recommendedName>
        <fullName evidence="2">Rap1a immunity protein domain-containing protein</fullName>
    </recommendedName>
</protein>
<feature type="domain" description="Rap1a immunity protein" evidence="2">
    <location>
        <begin position="28"/>
        <end position="115"/>
    </location>
</feature>
<accession>A0A850NY51</accession>
<dbReference type="AlphaFoldDB" id="A0A850NY51"/>
<evidence type="ECO:0000313" key="6">
    <source>
        <dbReference type="Proteomes" id="UP000565205"/>
    </source>
</evidence>
<keyword evidence="1" id="KW-0732">Signal</keyword>
<organism evidence="4 6">
    <name type="scientific">Endobacter medicaginis</name>
    <dbReference type="NCBI Taxonomy" id="1181271"/>
    <lineage>
        <taxon>Bacteria</taxon>
        <taxon>Pseudomonadati</taxon>
        <taxon>Pseudomonadota</taxon>
        <taxon>Alphaproteobacteria</taxon>
        <taxon>Acetobacterales</taxon>
        <taxon>Acetobacteraceae</taxon>
        <taxon>Endobacter</taxon>
    </lineage>
</organism>
<reference evidence="4 6" key="1">
    <citation type="submission" date="2020-06" db="EMBL/GenBank/DDBJ databases">
        <title>Description of novel acetic acid bacteria.</title>
        <authorList>
            <person name="Sombolestani A."/>
        </authorList>
    </citation>
    <scope>NUCLEOTIDE SEQUENCE [LARGE SCALE GENOMIC DNA]</scope>
    <source>
        <strain evidence="4 6">LMG 26838</strain>
    </source>
</reference>
<evidence type="ECO:0000313" key="3">
    <source>
        <dbReference type="EMBL" id="MBB3173223.1"/>
    </source>
</evidence>
<evidence type="ECO:0000259" key="2">
    <source>
        <dbReference type="Pfam" id="PF18602"/>
    </source>
</evidence>
<dbReference type="Proteomes" id="UP000557688">
    <property type="component" value="Unassembled WGS sequence"/>
</dbReference>
<dbReference type="EMBL" id="JACHXV010000003">
    <property type="protein sequence ID" value="MBB3173223.1"/>
    <property type="molecule type" value="Genomic_DNA"/>
</dbReference>
<evidence type="ECO:0000313" key="4">
    <source>
        <dbReference type="EMBL" id="NVN30827.1"/>
    </source>
</evidence>
<feature type="chain" id="PRO_5033645018" description="Rap1a immunity protein domain-containing protein" evidence="1">
    <location>
        <begin position="21"/>
        <end position="117"/>
    </location>
</feature>
<dbReference type="Gene3D" id="1.10.890.40">
    <property type="match status" value="1"/>
</dbReference>
<name>A0A850NY51_9PROT</name>
<reference evidence="3 5" key="2">
    <citation type="submission" date="2020-08" db="EMBL/GenBank/DDBJ databases">
        <title>Genomic Encyclopedia of Type Strains, Phase III (KMG-III): the genomes of soil and plant-associated and newly described type strains.</title>
        <authorList>
            <person name="Whitman W."/>
        </authorList>
    </citation>
    <scope>NUCLEOTIDE SEQUENCE [LARGE SCALE GENOMIC DNA]</scope>
    <source>
        <strain evidence="3 5">CECT 8088</strain>
    </source>
</reference>
<dbReference type="EMBL" id="JABXXQ010000226">
    <property type="protein sequence ID" value="NVN30827.1"/>
    <property type="molecule type" value="Genomic_DNA"/>
</dbReference>
<evidence type="ECO:0000256" key="1">
    <source>
        <dbReference type="SAM" id="SignalP"/>
    </source>
</evidence>